<protein>
    <submittedName>
        <fullName evidence="1">Uncharacterized protein</fullName>
    </submittedName>
</protein>
<dbReference type="OrthoDB" id="10377057at2759"/>
<dbReference type="VEuPathDB" id="GiardiaDB:GMRT_13515"/>
<sequence length="137" mass="15597">MEVKVLKSRGWVFYTVPNIPPHDPDKSGKWMYFWTDRAFVEEVCKEAISTGVVSIAKHSDASDGVACFYLQIDDFGGHKKVIRFFLDKGLVKKTKAGRFYDISFKLDNQTRAGEYGDNFKGRLRLSNFIDLGNGAFK</sequence>
<dbReference type="Proteomes" id="UP000315496">
    <property type="component" value="Chromosome 3"/>
</dbReference>
<gene>
    <name evidence="1" type="ORF">GMRT_13515</name>
</gene>
<evidence type="ECO:0000313" key="1">
    <source>
        <dbReference type="EMBL" id="TNJ27972.1"/>
    </source>
</evidence>
<evidence type="ECO:0000313" key="2">
    <source>
        <dbReference type="Proteomes" id="UP000315496"/>
    </source>
</evidence>
<keyword evidence="2" id="KW-1185">Reference proteome</keyword>
<reference evidence="1 2" key="1">
    <citation type="submission" date="2019-05" db="EMBL/GenBank/DDBJ databases">
        <title>The compact genome of Giardia muris reveals important steps in the evolution of intestinal protozoan parasites.</title>
        <authorList>
            <person name="Xu F."/>
            <person name="Jimenez-Gonzalez A."/>
            <person name="Einarsson E."/>
            <person name="Astvaldsson A."/>
            <person name="Peirasmaki D."/>
            <person name="Eckmann L."/>
            <person name="Andersson J.O."/>
            <person name="Svard S.G."/>
            <person name="Jerlstrom-Hultqvist J."/>
        </authorList>
    </citation>
    <scope>NUCLEOTIDE SEQUENCE [LARGE SCALE GENOMIC DNA]</scope>
    <source>
        <strain evidence="1 2">Roberts-Thomson</strain>
    </source>
</reference>
<dbReference type="SUPFAM" id="SSF55418">
    <property type="entry name" value="eIF4e-like"/>
    <property type="match status" value="1"/>
</dbReference>
<name>A0A4Z1SQ54_GIAMU</name>
<comment type="caution">
    <text evidence="1">The sequence shown here is derived from an EMBL/GenBank/DDBJ whole genome shotgun (WGS) entry which is preliminary data.</text>
</comment>
<organism evidence="1 2">
    <name type="scientific">Giardia muris</name>
    <dbReference type="NCBI Taxonomy" id="5742"/>
    <lineage>
        <taxon>Eukaryota</taxon>
        <taxon>Metamonada</taxon>
        <taxon>Diplomonadida</taxon>
        <taxon>Hexamitidae</taxon>
        <taxon>Giardiinae</taxon>
        <taxon>Giardia</taxon>
    </lineage>
</organism>
<dbReference type="InterPro" id="IPR023398">
    <property type="entry name" value="TIF_eIF4e-like"/>
</dbReference>
<dbReference type="EMBL" id="VDLU01000003">
    <property type="protein sequence ID" value="TNJ27972.1"/>
    <property type="molecule type" value="Genomic_DNA"/>
</dbReference>
<proteinExistence type="predicted"/>
<dbReference type="AlphaFoldDB" id="A0A4Z1SQ54"/>
<accession>A0A4Z1SQ54</accession>